<feature type="transmembrane region" description="Helical" evidence="10">
    <location>
        <begin position="261"/>
        <end position="281"/>
    </location>
</feature>
<dbReference type="InterPro" id="IPR014032">
    <property type="entry name" value="Peptidase_A24A_bac"/>
</dbReference>
<reference evidence="13 14" key="1">
    <citation type="submission" date="2021-08" db="EMBL/GenBank/DDBJ databases">
        <title>Lysobacter sp. strain CJ11 Genome sequencing and assembly.</title>
        <authorList>
            <person name="Kim I."/>
        </authorList>
    </citation>
    <scope>NUCLEOTIDE SEQUENCE [LARGE SCALE GENOMIC DNA]</scope>
    <source>
        <strain evidence="13 14">CJ11</strain>
    </source>
</reference>
<evidence type="ECO:0000256" key="5">
    <source>
        <dbReference type="ARBA" id="ARBA00022692"/>
    </source>
</evidence>
<keyword evidence="9" id="KW-0378">Hydrolase</keyword>
<evidence type="ECO:0000256" key="10">
    <source>
        <dbReference type="SAM" id="Phobius"/>
    </source>
</evidence>
<evidence type="ECO:0000256" key="8">
    <source>
        <dbReference type="RuleBase" id="RU003793"/>
    </source>
</evidence>
<keyword evidence="9" id="KW-0511">Multifunctional enzyme</keyword>
<dbReference type="Proteomes" id="UP000824755">
    <property type="component" value="Chromosome"/>
</dbReference>
<protein>
    <recommendedName>
        <fullName evidence="9">Prepilin leader peptidase/N-methyltransferase</fullName>
        <ecNumber evidence="9">2.1.1.-</ecNumber>
        <ecNumber evidence="9">3.4.23.43</ecNumber>
    </recommendedName>
</protein>
<evidence type="ECO:0000256" key="6">
    <source>
        <dbReference type="ARBA" id="ARBA00022989"/>
    </source>
</evidence>
<comment type="subcellular location">
    <subcellularLocation>
        <location evidence="1">Cell inner membrane</location>
        <topology evidence="1">Multi-pass membrane protein</topology>
    </subcellularLocation>
    <subcellularLocation>
        <location evidence="9">Cell membrane</location>
        <topology evidence="9">Multi-pass membrane protein</topology>
    </subcellularLocation>
</comment>
<keyword evidence="3" id="KW-1003">Cell membrane</keyword>
<keyword evidence="6 10" id="KW-1133">Transmembrane helix</keyword>
<name>A0ABX8WM11_9GAMM</name>
<feature type="domain" description="Prepilin type IV endopeptidase peptidase" evidence="11">
    <location>
        <begin position="133"/>
        <end position="241"/>
    </location>
</feature>
<feature type="transmembrane region" description="Helical" evidence="10">
    <location>
        <begin position="217"/>
        <end position="240"/>
    </location>
</feature>
<feature type="domain" description="Prepilin peptidase A24 N-terminal" evidence="12">
    <location>
        <begin position="18"/>
        <end position="123"/>
    </location>
</feature>
<evidence type="ECO:0000256" key="1">
    <source>
        <dbReference type="ARBA" id="ARBA00004429"/>
    </source>
</evidence>
<evidence type="ECO:0000259" key="12">
    <source>
        <dbReference type="Pfam" id="PF06750"/>
    </source>
</evidence>
<dbReference type="InterPro" id="IPR010627">
    <property type="entry name" value="Prepilin_pept_A24_N"/>
</dbReference>
<dbReference type="InterPro" id="IPR000045">
    <property type="entry name" value="Prepilin_IV_endopep_pep"/>
</dbReference>
<keyword evidence="7 10" id="KW-0472">Membrane</keyword>
<evidence type="ECO:0000256" key="9">
    <source>
        <dbReference type="RuleBase" id="RU003794"/>
    </source>
</evidence>
<keyword evidence="9" id="KW-0489">Methyltransferase</keyword>
<dbReference type="EMBL" id="CP080544">
    <property type="protein sequence ID" value="QYR52666.1"/>
    <property type="molecule type" value="Genomic_DNA"/>
</dbReference>
<dbReference type="PRINTS" id="PR00864">
    <property type="entry name" value="PREPILNPTASE"/>
</dbReference>
<evidence type="ECO:0000256" key="2">
    <source>
        <dbReference type="ARBA" id="ARBA00005801"/>
    </source>
</evidence>
<organism evidence="13 14">
    <name type="scientific">Lysobacter soyae</name>
    <dbReference type="NCBI Taxonomy" id="2764185"/>
    <lineage>
        <taxon>Bacteria</taxon>
        <taxon>Pseudomonadati</taxon>
        <taxon>Pseudomonadota</taxon>
        <taxon>Gammaproteobacteria</taxon>
        <taxon>Lysobacterales</taxon>
        <taxon>Lysobacteraceae</taxon>
        <taxon>Lysobacter</taxon>
    </lineage>
</organism>
<feature type="transmembrane region" description="Helical" evidence="10">
    <location>
        <begin position="110"/>
        <end position="135"/>
    </location>
</feature>
<proteinExistence type="inferred from homology"/>
<comment type="similarity">
    <text evidence="2 8">Belongs to the peptidase A24 family.</text>
</comment>
<feature type="transmembrane region" description="Helical" evidence="10">
    <location>
        <begin position="155"/>
        <end position="173"/>
    </location>
</feature>
<accession>A0ABX8WM11</accession>
<evidence type="ECO:0000256" key="4">
    <source>
        <dbReference type="ARBA" id="ARBA00022519"/>
    </source>
</evidence>
<dbReference type="InterPro" id="IPR050882">
    <property type="entry name" value="Prepilin_peptidase/N-MTase"/>
</dbReference>
<keyword evidence="9" id="KW-0808">Transferase</keyword>
<dbReference type="EC" id="2.1.1.-" evidence="9"/>
<dbReference type="Pfam" id="PF01478">
    <property type="entry name" value="Peptidase_A24"/>
    <property type="match status" value="1"/>
</dbReference>
<feature type="transmembrane region" description="Helical" evidence="10">
    <location>
        <begin position="12"/>
        <end position="33"/>
    </location>
</feature>
<evidence type="ECO:0000313" key="14">
    <source>
        <dbReference type="Proteomes" id="UP000824755"/>
    </source>
</evidence>
<dbReference type="PANTHER" id="PTHR30487:SF0">
    <property type="entry name" value="PREPILIN LEADER PEPTIDASE_N-METHYLTRANSFERASE-RELATED"/>
    <property type="match status" value="1"/>
</dbReference>
<dbReference type="RefSeq" id="WP_220379451.1">
    <property type="nucleotide sequence ID" value="NZ_CP080544.1"/>
</dbReference>
<comment type="catalytic activity">
    <reaction evidence="9">
        <text>Typically cleaves a -Gly-|-Phe- bond to release an N-terminal, basic peptide of 5-8 residues from type IV prepilin, and then N-methylates the new N-terminal amino group, the methyl donor being S-adenosyl-L-methionine.</text>
        <dbReference type="EC" id="3.4.23.43"/>
    </reaction>
</comment>
<evidence type="ECO:0000256" key="3">
    <source>
        <dbReference type="ARBA" id="ARBA00022475"/>
    </source>
</evidence>
<comment type="function">
    <text evidence="9">Plays an essential role in type IV pili and type II pseudopili formation by proteolytically removing the leader sequence from substrate proteins and subsequently monomethylating the alpha-amino group of the newly exposed N-terminal phenylalanine.</text>
</comment>
<dbReference type="PANTHER" id="PTHR30487">
    <property type="entry name" value="TYPE 4 PREPILIN-LIKE PROTEINS LEADER PEPTIDE-PROCESSING ENZYME"/>
    <property type="match status" value="1"/>
</dbReference>
<keyword evidence="4" id="KW-0997">Cell inner membrane</keyword>
<dbReference type="Pfam" id="PF06750">
    <property type="entry name" value="A24_N_bact"/>
    <property type="match status" value="1"/>
</dbReference>
<feature type="transmembrane region" description="Helical" evidence="10">
    <location>
        <begin position="180"/>
        <end position="197"/>
    </location>
</feature>
<gene>
    <name evidence="13" type="ORF">H8L67_08755</name>
</gene>
<evidence type="ECO:0000259" key="11">
    <source>
        <dbReference type="Pfam" id="PF01478"/>
    </source>
</evidence>
<keyword evidence="14" id="KW-1185">Reference proteome</keyword>
<keyword evidence="5 9" id="KW-0812">Transmembrane</keyword>
<sequence>MAFLDTQPALGYALAAGLGACVGSFINVVVLRLPLRMQWEWRKEAREILEIPEVYEPAPPGIAVEPSHCPHCKAKLSWYENIPLLSWIALRGKCRHCHAPISKQYPLVELVTLLLSLVCVWRFGFGWQGFGALVFTWSLVAAVGIDAKHQLLPDVITLPLLWLGLLAATDSLYVTPKKAIMGAAVGYVVLWLVWWLYKQFTGKNGLGGGDFKLLAAIGAWTGTAGLFPTILLSSFVGAVLGSISLKLQQRGYDTRISFGPYLAVAGWIVFMWGPELVAWYYNTMGFRR</sequence>
<dbReference type="Gene3D" id="1.20.120.1220">
    <property type="match status" value="1"/>
</dbReference>
<evidence type="ECO:0000313" key="13">
    <source>
        <dbReference type="EMBL" id="QYR52666.1"/>
    </source>
</evidence>
<evidence type="ECO:0000256" key="7">
    <source>
        <dbReference type="ARBA" id="ARBA00023136"/>
    </source>
</evidence>
<keyword evidence="9" id="KW-0645">Protease</keyword>
<dbReference type="EC" id="3.4.23.43" evidence="9"/>